<proteinExistence type="predicted"/>
<keyword evidence="2" id="KW-1185">Reference proteome</keyword>
<organism evidence="1 2">
    <name type="scientific">Effrenium voratum</name>
    <dbReference type="NCBI Taxonomy" id="2562239"/>
    <lineage>
        <taxon>Eukaryota</taxon>
        <taxon>Sar</taxon>
        <taxon>Alveolata</taxon>
        <taxon>Dinophyceae</taxon>
        <taxon>Suessiales</taxon>
        <taxon>Symbiodiniaceae</taxon>
        <taxon>Effrenium</taxon>
    </lineage>
</organism>
<dbReference type="Proteomes" id="UP001178507">
    <property type="component" value="Unassembled WGS sequence"/>
</dbReference>
<accession>A0AA36HVZ2</accession>
<evidence type="ECO:0000313" key="2">
    <source>
        <dbReference type="Proteomes" id="UP001178507"/>
    </source>
</evidence>
<reference evidence="1" key="1">
    <citation type="submission" date="2023-08" db="EMBL/GenBank/DDBJ databases">
        <authorList>
            <person name="Chen Y."/>
            <person name="Shah S."/>
            <person name="Dougan E. K."/>
            <person name="Thang M."/>
            <person name="Chan C."/>
        </authorList>
    </citation>
    <scope>NUCLEOTIDE SEQUENCE</scope>
</reference>
<evidence type="ECO:0000313" key="1">
    <source>
        <dbReference type="EMBL" id="CAJ1376339.1"/>
    </source>
</evidence>
<protein>
    <submittedName>
        <fullName evidence="1">Uncharacterized protein</fullName>
    </submittedName>
</protein>
<gene>
    <name evidence="1" type="ORF">EVOR1521_LOCUS5429</name>
</gene>
<name>A0AA36HVZ2_9DINO</name>
<dbReference type="EMBL" id="CAUJNA010000386">
    <property type="protein sequence ID" value="CAJ1376339.1"/>
    <property type="molecule type" value="Genomic_DNA"/>
</dbReference>
<comment type="caution">
    <text evidence="1">The sequence shown here is derived from an EMBL/GenBank/DDBJ whole genome shotgun (WGS) entry which is preliminary data.</text>
</comment>
<sequence>MFTALGLCGSNSHSAIRPNCDHCQEEAFWHGPHGPADACTARGSCGLQGCFSHTLHWSYTADKAGAEEPAWCCTVPAASAAFAAVPKAALALLHLAAMCYLPKCFTFHFSISTARLAPWMLIGVGASACGSSLDCDAGSNQGSWFVNALNQPPTMMLCLD</sequence>
<dbReference type="AlphaFoldDB" id="A0AA36HVZ2"/>